<reference evidence="2" key="1">
    <citation type="submission" date="2024-02" db="EMBL/GenBank/DDBJ databases">
        <authorList>
            <consortium name="ELIXIR-Norway"/>
            <consortium name="Elixir Norway"/>
        </authorList>
    </citation>
    <scope>NUCLEOTIDE SEQUENCE</scope>
</reference>
<dbReference type="Proteomes" id="UP001497512">
    <property type="component" value="Chromosome 6"/>
</dbReference>
<keyword evidence="3" id="KW-1185">Reference proteome</keyword>
<dbReference type="Pfam" id="PF04502">
    <property type="entry name" value="Saf4_Yju2"/>
    <property type="match status" value="1"/>
</dbReference>
<name>A0ABP0UQN1_9BRYO</name>
<evidence type="ECO:0008006" key="4">
    <source>
        <dbReference type="Google" id="ProtNLM"/>
    </source>
</evidence>
<dbReference type="PANTHER" id="PTHR12111:SF2">
    <property type="entry name" value="SPLICING FACTOR YJU2B-RELATED"/>
    <property type="match status" value="1"/>
</dbReference>
<dbReference type="InterPro" id="IPR007590">
    <property type="entry name" value="Saf4/Yju2"/>
</dbReference>
<organism evidence="2 3">
    <name type="scientific">Sphagnum troendelagicum</name>
    <dbReference type="NCBI Taxonomy" id="128251"/>
    <lineage>
        <taxon>Eukaryota</taxon>
        <taxon>Viridiplantae</taxon>
        <taxon>Streptophyta</taxon>
        <taxon>Embryophyta</taxon>
        <taxon>Bryophyta</taxon>
        <taxon>Sphagnophytina</taxon>
        <taxon>Sphagnopsida</taxon>
        <taxon>Sphagnales</taxon>
        <taxon>Sphagnaceae</taxon>
        <taxon>Sphagnum</taxon>
    </lineage>
</organism>
<comment type="similarity">
    <text evidence="1">Belongs to the CWC16 family.</text>
</comment>
<evidence type="ECO:0000313" key="2">
    <source>
        <dbReference type="EMBL" id="CAK9228202.1"/>
    </source>
</evidence>
<evidence type="ECO:0000313" key="3">
    <source>
        <dbReference type="Proteomes" id="UP001497512"/>
    </source>
</evidence>
<sequence>MLEQQDCAPQRTPIWIQSTLAAARADNFYYPPEWTPEQGGLNKFHGQHALRERAKKIDQGILVIRFEMPYNIWCGGCQSMIAKGVRFNAEKKQVGNYYSTKIWSFKMKAPCCKQEIEIQTDPKNCEYVVVSGAEKKTEDYDEVDAETVLLPAVEDRGKLVDPFYQLEHMGEDVAKAKKEAPLLVRLQQSSDLKHSDNYARNKALRADLRAQKKRVAKEEMEARKKGLGIRLLPLTQDDITQATNVTFAHKFDINQRNKRAAIHASSIFSNNLTEQSPQGVAPKSNHAEKLDLLAKRRKVDAAGIRDLVCGKFKPSSRSKGERDMQFSLLKPSVKIKLA</sequence>
<dbReference type="EMBL" id="OZ019898">
    <property type="protein sequence ID" value="CAK9228202.1"/>
    <property type="molecule type" value="Genomic_DNA"/>
</dbReference>
<accession>A0ABP0UQN1</accession>
<proteinExistence type="inferred from homology"/>
<gene>
    <name evidence="2" type="ORF">CSSPTR1EN2_LOCUS18845</name>
</gene>
<dbReference type="PANTHER" id="PTHR12111">
    <property type="entry name" value="SPLICING FACTOR YJU2"/>
    <property type="match status" value="1"/>
</dbReference>
<evidence type="ECO:0000256" key="1">
    <source>
        <dbReference type="ARBA" id="ARBA00005595"/>
    </source>
</evidence>
<protein>
    <recommendedName>
        <fullName evidence="4">Coiled-coil domain-containing protein 130</fullName>
    </recommendedName>
</protein>